<dbReference type="InterPro" id="IPR001394">
    <property type="entry name" value="Peptidase_C19_UCH"/>
</dbReference>
<proteinExistence type="predicted"/>
<feature type="domain" description="Peptidase C19 ubiquitin carboxyl-terminal hydrolase" evidence="2">
    <location>
        <begin position="39"/>
        <end position="141"/>
    </location>
</feature>
<dbReference type="InterPro" id="IPR038765">
    <property type="entry name" value="Papain-like_cys_pep_sf"/>
</dbReference>
<keyword evidence="1" id="KW-0732">Signal</keyword>
<dbReference type="Pfam" id="PF00443">
    <property type="entry name" value="UCH"/>
    <property type="match status" value="1"/>
</dbReference>
<dbReference type="SUPFAM" id="SSF54001">
    <property type="entry name" value="Cysteine proteinases"/>
    <property type="match status" value="1"/>
</dbReference>
<accession>A0A6J5XSF6</accession>
<evidence type="ECO:0000313" key="4">
    <source>
        <dbReference type="Proteomes" id="UP000507245"/>
    </source>
</evidence>
<dbReference type="GO" id="GO:0004843">
    <property type="term" value="F:cysteine-type deubiquitinase activity"/>
    <property type="evidence" value="ECO:0007669"/>
    <property type="project" value="InterPro"/>
</dbReference>
<dbReference type="OrthoDB" id="1695363at2759"/>
<sequence length="212" mass="24092">MTKCLNLILSSRIVICSPFVQLLQDLRTRKVPKVGYPTLGAFAEFVSEFDEPSGSSSKNKDTSVLDTGRPFSPAMFEGILKNFTPDVPTSILGRPRQEDAQEFLSFIMDQMHDELLKLEGQPLSINGLKSSLVSSAEEDEWETVGPKNTSAVTRTQCFVPSELKERQTFFREGWVTIKEHYVRPPRWCKEFHLQDGRRLIVINLLQLPPALY</sequence>
<keyword evidence="4" id="KW-1185">Reference proteome</keyword>
<reference evidence="4" key="1">
    <citation type="journal article" date="2020" name="Genome Biol.">
        <title>Gamete binning: chromosome-level and haplotype-resolved genome assembly enabled by high-throughput single-cell sequencing of gamete genomes.</title>
        <authorList>
            <person name="Campoy J.A."/>
            <person name="Sun H."/>
            <person name="Goel M."/>
            <person name="Jiao W.-B."/>
            <person name="Folz-Donahue K."/>
            <person name="Wang N."/>
            <person name="Rubio M."/>
            <person name="Liu C."/>
            <person name="Kukat C."/>
            <person name="Ruiz D."/>
            <person name="Huettel B."/>
            <person name="Schneeberger K."/>
        </authorList>
    </citation>
    <scope>NUCLEOTIDE SEQUENCE [LARGE SCALE GENOMIC DNA]</scope>
    <source>
        <strain evidence="4">cv. Rojo Pasion</strain>
    </source>
</reference>
<evidence type="ECO:0000259" key="2">
    <source>
        <dbReference type="Pfam" id="PF00443"/>
    </source>
</evidence>
<feature type="signal peptide" evidence="1">
    <location>
        <begin position="1"/>
        <end position="16"/>
    </location>
</feature>
<dbReference type="Proteomes" id="UP000507245">
    <property type="component" value="Unassembled WGS sequence"/>
</dbReference>
<feature type="chain" id="PRO_5026796761" description="Peptidase C19 ubiquitin carboxyl-terminal hydrolase domain-containing protein" evidence="1">
    <location>
        <begin position="17"/>
        <end position="212"/>
    </location>
</feature>
<protein>
    <recommendedName>
        <fullName evidence="2">Peptidase C19 ubiquitin carboxyl-terminal hydrolase domain-containing protein</fullName>
    </recommendedName>
</protein>
<dbReference type="GO" id="GO:0016579">
    <property type="term" value="P:protein deubiquitination"/>
    <property type="evidence" value="ECO:0007669"/>
    <property type="project" value="InterPro"/>
</dbReference>
<gene>
    <name evidence="3" type="ORF">ORAREDHAP_LOCUS42657</name>
</gene>
<dbReference type="EMBL" id="CAEKKB010000007">
    <property type="protein sequence ID" value="CAB4316669.1"/>
    <property type="molecule type" value="Genomic_DNA"/>
</dbReference>
<name>A0A6J5XSF6_PRUAR</name>
<evidence type="ECO:0000313" key="3">
    <source>
        <dbReference type="EMBL" id="CAB4316669.1"/>
    </source>
</evidence>
<evidence type="ECO:0000256" key="1">
    <source>
        <dbReference type="SAM" id="SignalP"/>
    </source>
</evidence>
<organism evidence="3 4">
    <name type="scientific">Prunus armeniaca</name>
    <name type="common">Apricot</name>
    <name type="synonym">Armeniaca vulgaris</name>
    <dbReference type="NCBI Taxonomy" id="36596"/>
    <lineage>
        <taxon>Eukaryota</taxon>
        <taxon>Viridiplantae</taxon>
        <taxon>Streptophyta</taxon>
        <taxon>Embryophyta</taxon>
        <taxon>Tracheophyta</taxon>
        <taxon>Spermatophyta</taxon>
        <taxon>Magnoliopsida</taxon>
        <taxon>eudicotyledons</taxon>
        <taxon>Gunneridae</taxon>
        <taxon>Pentapetalae</taxon>
        <taxon>rosids</taxon>
        <taxon>fabids</taxon>
        <taxon>Rosales</taxon>
        <taxon>Rosaceae</taxon>
        <taxon>Amygdaloideae</taxon>
        <taxon>Amygdaleae</taxon>
        <taxon>Prunus</taxon>
    </lineage>
</organism>
<dbReference type="Gene3D" id="3.90.70.10">
    <property type="entry name" value="Cysteine proteinases"/>
    <property type="match status" value="1"/>
</dbReference>
<dbReference type="AlphaFoldDB" id="A0A6J5XSF6"/>